<accession>A0A485KM75</accession>
<evidence type="ECO:0000313" key="1">
    <source>
        <dbReference type="EMBL" id="KAF0700354.1"/>
    </source>
</evidence>
<sequence length="321" mass="35416">MRDSKSTAGIHLQDFDALGVNTFALGAQTAGPPPLDDKYASEVACVFPCRVLTPDTTCTAITPSTASENVHVDEALSNADTLRDNNLVLLLLNGRNEGILMEWFKASGCLHALAHTAASVLGADPASLANGVRLYNSNRSVVTTADELDVDRLAYILVDFQVLVWPGIHVGYTRVLADSSMTLTTRSFSPLVFDGEGRESIGHLAATKPFSANVTDEPLGVLGRHAVHAQHSEMAQVVRYTEHQLFRKHYDYFRRQHLHVMTWHCKDGSVGQNQWCALQSRRGVVFPSVHDKLAWQHNLFRLVLTKAPTFFDDHGLQGWDT</sequence>
<proteinExistence type="predicted"/>
<keyword evidence="3" id="KW-1185">Reference proteome</keyword>
<organism evidence="2 3">
    <name type="scientific">Aphanomyces stellatus</name>
    <dbReference type="NCBI Taxonomy" id="120398"/>
    <lineage>
        <taxon>Eukaryota</taxon>
        <taxon>Sar</taxon>
        <taxon>Stramenopiles</taxon>
        <taxon>Oomycota</taxon>
        <taxon>Saprolegniomycetes</taxon>
        <taxon>Saprolegniales</taxon>
        <taxon>Verrucalvaceae</taxon>
        <taxon>Aphanomyces</taxon>
    </lineage>
</organism>
<dbReference type="AlphaFoldDB" id="A0A485KM75"/>
<evidence type="ECO:0000313" key="3">
    <source>
        <dbReference type="Proteomes" id="UP000332933"/>
    </source>
</evidence>
<evidence type="ECO:0000313" key="2">
    <source>
        <dbReference type="EMBL" id="VFT85988.1"/>
    </source>
</evidence>
<reference evidence="1" key="2">
    <citation type="submission" date="2019-06" db="EMBL/GenBank/DDBJ databases">
        <title>Genomics analysis of Aphanomyces spp. identifies a new class of oomycete effector associated with host adaptation.</title>
        <authorList>
            <person name="Gaulin E."/>
        </authorList>
    </citation>
    <scope>NUCLEOTIDE SEQUENCE</scope>
    <source>
        <strain evidence="1">CBS 578.67</strain>
    </source>
</reference>
<protein>
    <submittedName>
        <fullName evidence="2">Aste57867_9104 protein</fullName>
    </submittedName>
</protein>
<gene>
    <name evidence="2" type="primary">Aste57867_9104</name>
    <name evidence="1" type="ORF">As57867_009068</name>
    <name evidence="2" type="ORF">ASTE57867_9104</name>
</gene>
<dbReference type="Proteomes" id="UP000332933">
    <property type="component" value="Unassembled WGS sequence"/>
</dbReference>
<dbReference type="EMBL" id="CAADRA010005148">
    <property type="protein sequence ID" value="VFT85988.1"/>
    <property type="molecule type" value="Genomic_DNA"/>
</dbReference>
<name>A0A485KM75_9STRA</name>
<dbReference type="EMBL" id="VJMH01005127">
    <property type="protein sequence ID" value="KAF0700354.1"/>
    <property type="molecule type" value="Genomic_DNA"/>
</dbReference>
<reference evidence="2 3" key="1">
    <citation type="submission" date="2019-03" db="EMBL/GenBank/DDBJ databases">
        <authorList>
            <person name="Gaulin E."/>
            <person name="Dumas B."/>
        </authorList>
    </citation>
    <scope>NUCLEOTIDE SEQUENCE [LARGE SCALE GENOMIC DNA]</scope>
    <source>
        <strain evidence="2">CBS 568.67</strain>
    </source>
</reference>
<dbReference type="OrthoDB" id="124192at2759"/>